<dbReference type="AlphaFoldDB" id="A0AAV4UVI2"/>
<reference evidence="1 2" key="1">
    <citation type="submission" date="2021-06" db="EMBL/GenBank/DDBJ databases">
        <title>Caerostris darwini draft genome.</title>
        <authorList>
            <person name="Kono N."/>
            <person name="Arakawa K."/>
        </authorList>
    </citation>
    <scope>NUCLEOTIDE SEQUENCE [LARGE SCALE GENOMIC DNA]</scope>
</reference>
<sequence length="132" mass="14810">MLPFWCLAIVCPPLQLVYLQEEIDAGLGFKKFGYYLGHALMVCLINLLAKYLVNLEISDNPFTSYGLFPATNMADFKSSSLMNSLKLSSEHQETQQPIHEEQTVPQIQRTKPHSPSLAVATCATIILSFPYE</sequence>
<protein>
    <submittedName>
        <fullName evidence="1">Uncharacterized protein</fullName>
    </submittedName>
</protein>
<accession>A0AAV4UVI2</accession>
<dbReference type="EMBL" id="BPLQ01011939">
    <property type="protein sequence ID" value="GIY61414.1"/>
    <property type="molecule type" value="Genomic_DNA"/>
</dbReference>
<proteinExistence type="predicted"/>
<comment type="caution">
    <text evidence="1">The sequence shown here is derived from an EMBL/GenBank/DDBJ whole genome shotgun (WGS) entry which is preliminary data.</text>
</comment>
<evidence type="ECO:0000313" key="2">
    <source>
        <dbReference type="Proteomes" id="UP001054837"/>
    </source>
</evidence>
<dbReference type="Proteomes" id="UP001054837">
    <property type="component" value="Unassembled WGS sequence"/>
</dbReference>
<organism evidence="1 2">
    <name type="scientific">Caerostris darwini</name>
    <dbReference type="NCBI Taxonomy" id="1538125"/>
    <lineage>
        <taxon>Eukaryota</taxon>
        <taxon>Metazoa</taxon>
        <taxon>Ecdysozoa</taxon>
        <taxon>Arthropoda</taxon>
        <taxon>Chelicerata</taxon>
        <taxon>Arachnida</taxon>
        <taxon>Araneae</taxon>
        <taxon>Araneomorphae</taxon>
        <taxon>Entelegynae</taxon>
        <taxon>Araneoidea</taxon>
        <taxon>Araneidae</taxon>
        <taxon>Caerostris</taxon>
    </lineage>
</organism>
<name>A0AAV4UVI2_9ARAC</name>
<keyword evidence="2" id="KW-1185">Reference proteome</keyword>
<evidence type="ECO:0000313" key="1">
    <source>
        <dbReference type="EMBL" id="GIY61414.1"/>
    </source>
</evidence>
<gene>
    <name evidence="1" type="ORF">CDAR_541851</name>
</gene>